<dbReference type="EMBL" id="WAEL01000003">
    <property type="protein sequence ID" value="NID10509.1"/>
    <property type="molecule type" value="Genomic_DNA"/>
</dbReference>
<dbReference type="PANTHER" id="PTHR45947:SF14">
    <property type="entry name" value="SLL1723 PROTEIN"/>
    <property type="match status" value="1"/>
</dbReference>
<feature type="region of interest" description="Disordered" evidence="1">
    <location>
        <begin position="383"/>
        <end position="407"/>
    </location>
</feature>
<evidence type="ECO:0000313" key="4">
    <source>
        <dbReference type="EMBL" id="NID10509.1"/>
    </source>
</evidence>
<organism evidence="4 5">
    <name type="scientific">Fibrivirga algicola</name>
    <dbReference type="NCBI Taxonomy" id="2950420"/>
    <lineage>
        <taxon>Bacteria</taxon>
        <taxon>Pseudomonadati</taxon>
        <taxon>Bacteroidota</taxon>
        <taxon>Cytophagia</taxon>
        <taxon>Cytophagales</taxon>
        <taxon>Spirosomataceae</taxon>
        <taxon>Fibrivirga</taxon>
    </lineage>
</organism>
<dbReference type="RefSeq" id="WP_166691792.1">
    <property type="nucleotide sequence ID" value="NZ_WAEL01000003.1"/>
</dbReference>
<evidence type="ECO:0000313" key="5">
    <source>
        <dbReference type="Proteomes" id="UP000606008"/>
    </source>
</evidence>
<comment type="caution">
    <text evidence="4">The sequence shown here is derived from an EMBL/GenBank/DDBJ whole genome shotgun (WGS) entry which is preliminary data.</text>
</comment>
<dbReference type="Proteomes" id="UP000606008">
    <property type="component" value="Unassembled WGS sequence"/>
</dbReference>
<dbReference type="InterPro" id="IPR001296">
    <property type="entry name" value="Glyco_trans_1"/>
</dbReference>
<feature type="domain" description="Glycosyl transferase family 1" evidence="2">
    <location>
        <begin position="199"/>
        <end position="327"/>
    </location>
</feature>
<accession>A0ABX0QDL5</accession>
<keyword evidence="5" id="KW-1185">Reference proteome</keyword>
<dbReference type="InterPro" id="IPR028098">
    <property type="entry name" value="Glyco_trans_4-like_N"/>
</dbReference>
<dbReference type="Pfam" id="PF00534">
    <property type="entry name" value="Glycos_transf_1"/>
    <property type="match status" value="1"/>
</dbReference>
<evidence type="ECO:0000256" key="1">
    <source>
        <dbReference type="SAM" id="MobiDB-lite"/>
    </source>
</evidence>
<gene>
    <name evidence="4" type="ORF">F7231_10035</name>
</gene>
<dbReference type="PANTHER" id="PTHR45947">
    <property type="entry name" value="SULFOQUINOVOSYL TRANSFERASE SQD2"/>
    <property type="match status" value="1"/>
</dbReference>
<sequence length="407" mass="45590">MKILIPTFLTGTSPSGVVTYYQTLARDLRSRGASVQVVETTDTPFVWNKSLNIIGHVFRRLGQTSRILWDEGSFFARLYLGARQHRQQAFDVIHAQDVRSGVAAYYALNKQVPVVLTAHFNDDPVTELITAAKLANNPMPAWLINAMTRWYRWLFAHVDNYIFVSNYAYLQSKHLLHDGVRRAIIPNTVTIDSADKQLPRAAEDQGKFIISNVGYVDERKNQELLIRVAAEMKQRGVANFQIWLIGDGPKRAEYEQLAAELSVAGYVRFHGRQSAPWRLVAQSDLYLHTALNDNCPYALLEAFAVNVPVLALPVGGIPELMPHGAGLLDERDPVLLTNLLLTYRDQAKRAQLATVQGQHADTYLSHEAGLQKLQAFYGEATGLQQRPLPPEPSESATRPVRVQPVQS</sequence>
<dbReference type="Pfam" id="PF13439">
    <property type="entry name" value="Glyco_transf_4"/>
    <property type="match status" value="1"/>
</dbReference>
<evidence type="ECO:0000259" key="2">
    <source>
        <dbReference type="Pfam" id="PF00534"/>
    </source>
</evidence>
<dbReference type="CDD" id="cd03801">
    <property type="entry name" value="GT4_PimA-like"/>
    <property type="match status" value="1"/>
</dbReference>
<feature type="domain" description="Glycosyltransferase subfamily 4-like N-terminal" evidence="3">
    <location>
        <begin position="15"/>
        <end position="191"/>
    </location>
</feature>
<dbReference type="InterPro" id="IPR050194">
    <property type="entry name" value="Glycosyltransferase_grp1"/>
</dbReference>
<reference evidence="4" key="1">
    <citation type="submission" date="2024-05" db="EMBL/GenBank/DDBJ databases">
        <authorList>
            <person name="Jung D.-H."/>
        </authorList>
    </citation>
    <scope>NUCLEOTIDE SEQUENCE</scope>
    <source>
        <strain evidence="4">JA-25</strain>
    </source>
</reference>
<proteinExistence type="predicted"/>
<name>A0ABX0QDL5_9BACT</name>
<dbReference type="Gene3D" id="3.40.50.2000">
    <property type="entry name" value="Glycogen Phosphorylase B"/>
    <property type="match status" value="2"/>
</dbReference>
<dbReference type="SUPFAM" id="SSF53756">
    <property type="entry name" value="UDP-Glycosyltransferase/glycogen phosphorylase"/>
    <property type="match status" value="1"/>
</dbReference>
<evidence type="ECO:0000259" key="3">
    <source>
        <dbReference type="Pfam" id="PF13439"/>
    </source>
</evidence>
<protein>
    <submittedName>
        <fullName evidence="4">Glycosyltransferase family 4 protein</fullName>
    </submittedName>
</protein>